<protein>
    <submittedName>
        <fullName evidence="1">Uncharacterized protein</fullName>
    </submittedName>
</protein>
<evidence type="ECO:0000313" key="2">
    <source>
        <dbReference type="Proteomes" id="UP001293254"/>
    </source>
</evidence>
<reference evidence="1" key="1">
    <citation type="submission" date="2020-06" db="EMBL/GenBank/DDBJ databases">
        <authorList>
            <person name="Li T."/>
            <person name="Hu X."/>
            <person name="Zhang T."/>
            <person name="Song X."/>
            <person name="Zhang H."/>
            <person name="Dai N."/>
            <person name="Sheng W."/>
            <person name="Hou X."/>
            <person name="Wei L."/>
        </authorList>
    </citation>
    <scope>NUCLEOTIDE SEQUENCE</scope>
    <source>
        <strain evidence="1">3651</strain>
        <tissue evidence="1">Leaf</tissue>
    </source>
</reference>
<comment type="caution">
    <text evidence="1">The sequence shown here is derived from an EMBL/GenBank/DDBJ whole genome shotgun (WGS) entry which is preliminary data.</text>
</comment>
<accession>A0AAE2CCI8</accession>
<reference evidence="1" key="2">
    <citation type="journal article" date="2024" name="Plant">
        <title>Genomic evolution and insights into agronomic trait innovations of Sesamum species.</title>
        <authorList>
            <person name="Miao H."/>
            <person name="Wang L."/>
            <person name="Qu L."/>
            <person name="Liu H."/>
            <person name="Sun Y."/>
            <person name="Le M."/>
            <person name="Wang Q."/>
            <person name="Wei S."/>
            <person name="Zheng Y."/>
            <person name="Lin W."/>
            <person name="Duan Y."/>
            <person name="Cao H."/>
            <person name="Xiong S."/>
            <person name="Wang X."/>
            <person name="Wei L."/>
            <person name="Li C."/>
            <person name="Ma Q."/>
            <person name="Ju M."/>
            <person name="Zhao R."/>
            <person name="Li G."/>
            <person name="Mu C."/>
            <person name="Tian Q."/>
            <person name="Mei H."/>
            <person name="Zhang T."/>
            <person name="Gao T."/>
            <person name="Zhang H."/>
        </authorList>
    </citation>
    <scope>NUCLEOTIDE SEQUENCE</scope>
    <source>
        <strain evidence="1">3651</strain>
    </source>
</reference>
<organism evidence="1 2">
    <name type="scientific">Sesamum alatum</name>
    <dbReference type="NCBI Taxonomy" id="300844"/>
    <lineage>
        <taxon>Eukaryota</taxon>
        <taxon>Viridiplantae</taxon>
        <taxon>Streptophyta</taxon>
        <taxon>Embryophyta</taxon>
        <taxon>Tracheophyta</taxon>
        <taxon>Spermatophyta</taxon>
        <taxon>Magnoliopsida</taxon>
        <taxon>eudicotyledons</taxon>
        <taxon>Gunneridae</taxon>
        <taxon>Pentapetalae</taxon>
        <taxon>asterids</taxon>
        <taxon>lamiids</taxon>
        <taxon>Lamiales</taxon>
        <taxon>Pedaliaceae</taxon>
        <taxon>Sesamum</taxon>
    </lineage>
</organism>
<keyword evidence="2" id="KW-1185">Reference proteome</keyword>
<evidence type="ECO:0000313" key="1">
    <source>
        <dbReference type="EMBL" id="KAK4417035.1"/>
    </source>
</evidence>
<name>A0AAE2CCI8_9LAMI</name>
<dbReference type="Proteomes" id="UP001293254">
    <property type="component" value="Unassembled WGS sequence"/>
</dbReference>
<dbReference type="AlphaFoldDB" id="A0AAE2CCI8"/>
<sequence>MVFSLFSTGESGVAGQAVCSDLRVLGSKISFTTMISMTMDRIMGQLIRGLQLTNDEDARMAMPDEVWYRNRGQYQLFLVGRVLMNKAYNFKGMSRFPKGMLNAVHDLPLSRKNQGIAPLIGNQIRRFKELELDEHGYPWAAFLRMRVALDVNLPLKRALWLRPSSKEDLVVTFTYERLSNFCLRYSWESDRRLQGQWASYLASQRIQADLTEGAGIPWLGACMPIQEAGCSKDDVNTGLDRSANELSRDIIMRGHPDLTASWIYQSSF</sequence>
<proteinExistence type="predicted"/>
<gene>
    <name evidence="1" type="ORF">Salat_2529000</name>
</gene>
<dbReference type="EMBL" id="JACGWO010000010">
    <property type="protein sequence ID" value="KAK4417035.1"/>
    <property type="molecule type" value="Genomic_DNA"/>
</dbReference>